<organism evidence="2 3">
    <name type="scientific">Litoreibacter ponti</name>
    <dbReference type="NCBI Taxonomy" id="1510457"/>
    <lineage>
        <taxon>Bacteria</taxon>
        <taxon>Pseudomonadati</taxon>
        <taxon>Pseudomonadota</taxon>
        <taxon>Alphaproteobacteria</taxon>
        <taxon>Rhodobacterales</taxon>
        <taxon>Roseobacteraceae</taxon>
        <taxon>Litoreibacter</taxon>
    </lineage>
</organism>
<dbReference type="SMART" id="SM00421">
    <property type="entry name" value="HTH_LUXR"/>
    <property type="match status" value="1"/>
</dbReference>
<dbReference type="GO" id="GO:0006355">
    <property type="term" value="P:regulation of DNA-templated transcription"/>
    <property type="evidence" value="ECO:0007669"/>
    <property type="project" value="InterPro"/>
</dbReference>
<gene>
    <name evidence="2" type="ORF">C8N43_3459</name>
</gene>
<feature type="domain" description="HTH luxR-type" evidence="1">
    <location>
        <begin position="328"/>
        <end position="385"/>
    </location>
</feature>
<comment type="caution">
    <text evidence="2">The sequence shown here is derived from an EMBL/GenBank/DDBJ whole genome shotgun (WGS) entry which is preliminary data.</text>
</comment>
<dbReference type="Proteomes" id="UP000243978">
    <property type="component" value="Unassembled WGS sequence"/>
</dbReference>
<dbReference type="AlphaFoldDB" id="A0A2T6BEZ0"/>
<accession>A0A2T6BEZ0</accession>
<evidence type="ECO:0000313" key="2">
    <source>
        <dbReference type="EMBL" id="PTX54642.1"/>
    </source>
</evidence>
<keyword evidence="3" id="KW-1185">Reference proteome</keyword>
<reference evidence="2 3" key="1">
    <citation type="submission" date="2018-04" db="EMBL/GenBank/DDBJ databases">
        <title>Genomic Encyclopedia of Archaeal and Bacterial Type Strains, Phase II (KMG-II): from individual species to whole genera.</title>
        <authorList>
            <person name="Goeker M."/>
        </authorList>
    </citation>
    <scope>NUCLEOTIDE SEQUENCE [LARGE SCALE GENOMIC DNA]</scope>
    <source>
        <strain evidence="2 3">DSM 100977</strain>
    </source>
</reference>
<dbReference type="InterPro" id="IPR016032">
    <property type="entry name" value="Sig_transdc_resp-reg_C-effctor"/>
</dbReference>
<sequence>MQTVNDIGPQDLSDLIGLVYDSALEPEQWSSFQRRIHELFPGFLSMCQTLDGPKVMGIYNPGNFVEQPLQDFYETTTDEGRYVATDGITDTLRGITRNDTPAPGAPRISRNVMTDEELRNSALYKNGLRHLGCGHWTGVIFAVSGNRYAALNFLEIEDANPVPDYDGLTKLLRLLSPHIVRGARIARALYMAKEVAETYKGFLDAIALPLIIIDAGGVLQMTNAAGQRLLDRGALLASSSENRIALIDEHNDAGFRRALRGAQREGEPHGLLVDLDDEPVSLCITPFSPTMMTNLKSEKDVFDRGQLYAVFVGTKGGAAVNTGLLQDVFQLTRREADVCSALVAGRSPAQIAEIQGRAEKTIRNQIQSVHDKIGVTSTRELAEALSVFRTVGAMFDSNDPHLFGPMYAPALE</sequence>
<evidence type="ECO:0000313" key="3">
    <source>
        <dbReference type="Proteomes" id="UP000243978"/>
    </source>
</evidence>
<dbReference type="OrthoDB" id="5497412at2"/>
<dbReference type="SUPFAM" id="SSF46894">
    <property type="entry name" value="C-terminal effector domain of the bipartite response regulators"/>
    <property type="match status" value="1"/>
</dbReference>
<dbReference type="Pfam" id="PF00196">
    <property type="entry name" value="GerE"/>
    <property type="match status" value="1"/>
</dbReference>
<keyword evidence="2" id="KW-0238">DNA-binding</keyword>
<dbReference type="InterPro" id="IPR000792">
    <property type="entry name" value="Tscrpt_reg_LuxR_C"/>
</dbReference>
<dbReference type="RefSeq" id="WP_107846953.1">
    <property type="nucleotide sequence ID" value="NZ_QBKS01000002.1"/>
</dbReference>
<evidence type="ECO:0000259" key="1">
    <source>
        <dbReference type="SMART" id="SM00421"/>
    </source>
</evidence>
<dbReference type="Gene3D" id="1.10.10.10">
    <property type="entry name" value="Winged helix-like DNA-binding domain superfamily/Winged helix DNA-binding domain"/>
    <property type="match status" value="1"/>
</dbReference>
<proteinExistence type="predicted"/>
<dbReference type="EMBL" id="QBKS01000002">
    <property type="protein sequence ID" value="PTX54642.1"/>
    <property type="molecule type" value="Genomic_DNA"/>
</dbReference>
<name>A0A2T6BEZ0_9RHOB</name>
<dbReference type="CDD" id="cd06170">
    <property type="entry name" value="LuxR_C_like"/>
    <property type="match status" value="1"/>
</dbReference>
<protein>
    <submittedName>
        <fullName evidence="2">DNA-binding CsgD family transcriptional regulator</fullName>
    </submittedName>
</protein>
<dbReference type="InterPro" id="IPR036388">
    <property type="entry name" value="WH-like_DNA-bd_sf"/>
</dbReference>
<dbReference type="GO" id="GO:0003677">
    <property type="term" value="F:DNA binding"/>
    <property type="evidence" value="ECO:0007669"/>
    <property type="project" value="UniProtKB-KW"/>
</dbReference>